<feature type="transmembrane region" description="Helical" evidence="10">
    <location>
        <begin position="128"/>
        <end position="147"/>
    </location>
</feature>
<gene>
    <name evidence="10" type="primary">secF</name>
    <name evidence="12" type="ORF">UY67_C0033G0014</name>
</gene>
<dbReference type="InterPro" id="IPR022645">
    <property type="entry name" value="SecD/SecF_bac"/>
</dbReference>
<dbReference type="GO" id="GO:0015450">
    <property type="term" value="F:protein-transporting ATPase activity"/>
    <property type="evidence" value="ECO:0007669"/>
    <property type="project" value="InterPro"/>
</dbReference>
<dbReference type="PANTHER" id="PTHR30081">
    <property type="entry name" value="PROTEIN-EXPORT MEMBRANE PROTEIN SEC"/>
    <property type="match status" value="1"/>
</dbReference>
<dbReference type="InterPro" id="IPR000731">
    <property type="entry name" value="SSD"/>
</dbReference>
<dbReference type="PROSITE" id="PS50156">
    <property type="entry name" value="SSD"/>
    <property type="match status" value="1"/>
</dbReference>
<comment type="caution">
    <text evidence="12">The sequence shown here is derived from an EMBL/GenBank/DDBJ whole genome shotgun (WGS) entry which is preliminary data.</text>
</comment>
<evidence type="ECO:0000256" key="10">
    <source>
        <dbReference type="HAMAP-Rule" id="MF_01464"/>
    </source>
</evidence>
<dbReference type="EMBL" id="LCQW01000033">
    <property type="protein sequence ID" value="KKW22916.1"/>
    <property type="molecule type" value="Genomic_DNA"/>
</dbReference>
<evidence type="ECO:0000256" key="2">
    <source>
        <dbReference type="ARBA" id="ARBA00022448"/>
    </source>
</evidence>
<evidence type="ECO:0000313" key="13">
    <source>
        <dbReference type="Proteomes" id="UP000034273"/>
    </source>
</evidence>
<evidence type="ECO:0000256" key="6">
    <source>
        <dbReference type="ARBA" id="ARBA00022927"/>
    </source>
</evidence>
<feature type="transmembrane region" description="Helical" evidence="10">
    <location>
        <begin position="247"/>
        <end position="267"/>
    </location>
</feature>
<organism evidence="12 13">
    <name type="scientific">Candidatus Kaiserbacteria bacterium GW2011_GWA2_52_12</name>
    <dbReference type="NCBI Taxonomy" id="1618671"/>
    <lineage>
        <taxon>Bacteria</taxon>
        <taxon>Candidatus Kaiseribacteriota</taxon>
    </lineage>
</organism>
<comment type="subunit">
    <text evidence="10">Forms a complex with SecD. Part of the essential Sec protein translocation apparatus which comprises SecA, SecYEG and auxiliary proteins SecDF. Other proteins may also be involved.</text>
</comment>
<dbReference type="GO" id="GO:0006605">
    <property type="term" value="P:protein targeting"/>
    <property type="evidence" value="ECO:0007669"/>
    <property type="project" value="UniProtKB-UniRule"/>
</dbReference>
<dbReference type="HAMAP" id="MF_01464_B">
    <property type="entry name" value="SecF_B"/>
    <property type="match status" value="1"/>
</dbReference>
<dbReference type="Pfam" id="PF02355">
    <property type="entry name" value="SecD_SecF_C"/>
    <property type="match status" value="1"/>
</dbReference>
<keyword evidence="9 10" id="KW-0472">Membrane</keyword>
<comment type="subcellular location">
    <subcellularLocation>
        <location evidence="1 10">Cell membrane</location>
        <topology evidence="1 10">Multi-pass membrane protein</topology>
    </subcellularLocation>
</comment>
<reference evidence="12 13" key="1">
    <citation type="journal article" date="2015" name="Nature">
        <title>rRNA introns, odd ribosomes, and small enigmatic genomes across a large radiation of phyla.</title>
        <authorList>
            <person name="Brown C.T."/>
            <person name="Hug L.A."/>
            <person name="Thomas B.C."/>
            <person name="Sharon I."/>
            <person name="Castelle C.J."/>
            <person name="Singh A."/>
            <person name="Wilkins M.J."/>
            <person name="Williams K.H."/>
            <person name="Banfield J.F."/>
        </authorList>
    </citation>
    <scope>NUCLEOTIDE SEQUENCE [LARGE SCALE GENOMIC DNA]</scope>
</reference>
<feature type="transmembrane region" description="Helical" evidence="10">
    <location>
        <begin position="273"/>
        <end position="295"/>
    </location>
</feature>
<dbReference type="PATRIC" id="fig|1618671.3.peg.956"/>
<dbReference type="NCBIfam" id="TIGR00966">
    <property type="entry name" value="transloc_SecF"/>
    <property type="match status" value="1"/>
</dbReference>
<dbReference type="STRING" id="1618671.UY67_C0033G0014"/>
<name>A0A0G1WVZ3_9BACT</name>
<feature type="domain" description="SSD" evidence="11">
    <location>
        <begin position="128"/>
        <end position="296"/>
    </location>
</feature>
<dbReference type="Gene3D" id="1.20.1640.10">
    <property type="entry name" value="Multidrug efflux transporter AcrB transmembrane domain"/>
    <property type="match status" value="1"/>
</dbReference>
<keyword evidence="7 10" id="KW-1133">Transmembrane helix</keyword>
<evidence type="ECO:0000256" key="1">
    <source>
        <dbReference type="ARBA" id="ARBA00004651"/>
    </source>
</evidence>
<evidence type="ECO:0000256" key="5">
    <source>
        <dbReference type="ARBA" id="ARBA00022692"/>
    </source>
</evidence>
<evidence type="ECO:0000256" key="4">
    <source>
        <dbReference type="ARBA" id="ARBA00022519"/>
    </source>
</evidence>
<keyword evidence="5 10" id="KW-0812">Transmembrane</keyword>
<feature type="transmembrane region" description="Helical" evidence="10">
    <location>
        <begin position="15"/>
        <end position="35"/>
    </location>
</feature>
<evidence type="ECO:0000313" key="12">
    <source>
        <dbReference type="EMBL" id="KKW22916.1"/>
    </source>
</evidence>
<evidence type="ECO:0000256" key="7">
    <source>
        <dbReference type="ARBA" id="ARBA00022989"/>
    </source>
</evidence>
<dbReference type="Proteomes" id="UP000034273">
    <property type="component" value="Unassembled WGS sequence"/>
</dbReference>
<dbReference type="PRINTS" id="PR01755">
    <property type="entry name" value="SECFTRNLCASE"/>
</dbReference>
<keyword evidence="8 10" id="KW-0811">Translocation</keyword>
<dbReference type="GO" id="GO:0043952">
    <property type="term" value="P:protein transport by the Sec complex"/>
    <property type="evidence" value="ECO:0007669"/>
    <property type="project" value="UniProtKB-UniRule"/>
</dbReference>
<comment type="similarity">
    <text evidence="10">Belongs to the SecD/SecF family. SecF subfamily.</text>
</comment>
<dbReference type="InterPro" id="IPR048634">
    <property type="entry name" value="SecD_SecF_C"/>
</dbReference>
<dbReference type="GO" id="GO:0065002">
    <property type="term" value="P:intracellular protein transmembrane transport"/>
    <property type="evidence" value="ECO:0007669"/>
    <property type="project" value="UniProtKB-UniRule"/>
</dbReference>
<sequence length="305" mass="33301">MLSNGVNITKHGRRFLLVPGIISLLALGAIIFWGLKAGIDLTGGSLLQVTYTQVRPSVEQVRTAIQSTAISDVRIQPTGETGYILRQRDLTTDEKNALEQALTTLGLIHEDQFNSVGPVIGQELLRKGLIALALVSVSIILFIAFAFRKVSKPVASWKYGIIAIITLIHDILIPIGLFAFLGHWRSAEVDSLFIVALLTLLGVSINNTIVVFDRIRENLRINQDRNRKEDFGETVGHSISQTLARSINTSLTVVIVLLALFFLGPVATKDFALTLIVGMIAGTYSSIFLASPLLVEVGKMQSKEK</sequence>
<dbReference type="PANTHER" id="PTHR30081:SF8">
    <property type="entry name" value="PROTEIN TRANSLOCASE SUBUNIT SECF"/>
    <property type="match status" value="1"/>
</dbReference>
<comment type="function">
    <text evidence="10">Part of the Sec protein translocase complex. Interacts with the SecYEG preprotein conducting channel. SecDF uses the proton motive force (PMF) to complete protein translocation after the ATP-dependent function of SecA.</text>
</comment>
<feature type="transmembrane region" description="Helical" evidence="10">
    <location>
        <begin position="192"/>
        <end position="212"/>
    </location>
</feature>
<keyword evidence="4" id="KW-0997">Cell inner membrane</keyword>
<keyword evidence="3 10" id="KW-1003">Cell membrane</keyword>
<dbReference type="InterPro" id="IPR022813">
    <property type="entry name" value="SecD/SecF_arch_bac"/>
</dbReference>
<evidence type="ECO:0000259" key="11">
    <source>
        <dbReference type="PROSITE" id="PS50156"/>
    </source>
</evidence>
<protein>
    <recommendedName>
        <fullName evidence="10">Protein-export membrane protein SecF</fullName>
    </recommendedName>
</protein>
<dbReference type="AlphaFoldDB" id="A0A0G1WVZ3"/>
<dbReference type="SUPFAM" id="SSF82866">
    <property type="entry name" value="Multidrug efflux transporter AcrB transmembrane domain"/>
    <property type="match status" value="1"/>
</dbReference>
<evidence type="ECO:0000256" key="9">
    <source>
        <dbReference type="ARBA" id="ARBA00023136"/>
    </source>
</evidence>
<feature type="transmembrane region" description="Helical" evidence="10">
    <location>
        <begin position="159"/>
        <end position="180"/>
    </location>
</feature>
<accession>A0A0G1WVZ3</accession>
<keyword evidence="6 10" id="KW-0653">Protein transport</keyword>
<evidence type="ECO:0000256" key="8">
    <source>
        <dbReference type="ARBA" id="ARBA00023010"/>
    </source>
</evidence>
<keyword evidence="2 10" id="KW-0813">Transport</keyword>
<proteinExistence type="inferred from homology"/>
<evidence type="ECO:0000256" key="3">
    <source>
        <dbReference type="ARBA" id="ARBA00022475"/>
    </source>
</evidence>
<dbReference type="GO" id="GO:0005886">
    <property type="term" value="C:plasma membrane"/>
    <property type="evidence" value="ECO:0007669"/>
    <property type="project" value="UniProtKB-SubCell"/>
</dbReference>
<dbReference type="InterPro" id="IPR005665">
    <property type="entry name" value="SecF_bac"/>
</dbReference>